<reference evidence="1 2" key="1">
    <citation type="journal article" date="2008" name="Science">
        <title>The Physcomitrella genome reveals evolutionary insights into the conquest of land by plants.</title>
        <authorList>
            <person name="Rensing S."/>
            <person name="Lang D."/>
            <person name="Zimmer A."/>
            <person name="Terry A."/>
            <person name="Salamov A."/>
            <person name="Shapiro H."/>
            <person name="Nishiyama T."/>
            <person name="Perroud P.-F."/>
            <person name="Lindquist E."/>
            <person name="Kamisugi Y."/>
            <person name="Tanahashi T."/>
            <person name="Sakakibara K."/>
            <person name="Fujita T."/>
            <person name="Oishi K."/>
            <person name="Shin-I T."/>
            <person name="Kuroki Y."/>
            <person name="Toyoda A."/>
            <person name="Suzuki Y."/>
            <person name="Hashimoto A."/>
            <person name="Yamaguchi K."/>
            <person name="Sugano A."/>
            <person name="Kohara Y."/>
            <person name="Fujiyama A."/>
            <person name="Anterola A."/>
            <person name="Aoki S."/>
            <person name="Ashton N."/>
            <person name="Barbazuk W.B."/>
            <person name="Barker E."/>
            <person name="Bennetzen J."/>
            <person name="Bezanilla M."/>
            <person name="Blankenship R."/>
            <person name="Cho S.H."/>
            <person name="Dutcher S."/>
            <person name="Estelle M."/>
            <person name="Fawcett J.A."/>
            <person name="Gundlach H."/>
            <person name="Hanada K."/>
            <person name="Heyl A."/>
            <person name="Hicks K.A."/>
            <person name="Hugh J."/>
            <person name="Lohr M."/>
            <person name="Mayer K."/>
            <person name="Melkozernov A."/>
            <person name="Murata T."/>
            <person name="Nelson D."/>
            <person name="Pils B."/>
            <person name="Prigge M."/>
            <person name="Reiss B."/>
            <person name="Renner T."/>
            <person name="Rombauts S."/>
            <person name="Rushton P."/>
            <person name="Sanderfoot A."/>
            <person name="Schween G."/>
            <person name="Shiu S.-H."/>
            <person name="Stueber K."/>
            <person name="Theodoulou F.L."/>
            <person name="Tu H."/>
            <person name="Van de Peer Y."/>
            <person name="Verrier P.J."/>
            <person name="Waters E."/>
            <person name="Wood A."/>
            <person name="Yang L."/>
            <person name="Cove D."/>
            <person name="Cuming A."/>
            <person name="Hasebe M."/>
            <person name="Lucas S."/>
            <person name="Mishler D.B."/>
            <person name="Reski R."/>
            <person name="Grigoriev I."/>
            <person name="Quatrano R.S."/>
            <person name="Boore J.L."/>
        </authorList>
    </citation>
    <scope>NUCLEOTIDE SEQUENCE [LARGE SCALE GENOMIC DNA]</scope>
    <source>
        <strain evidence="1 2">cv. Gransden 2004</strain>
    </source>
</reference>
<evidence type="ECO:0000313" key="1">
    <source>
        <dbReference type="EnsemblPlants" id="Pp3c18_4170V3.2"/>
    </source>
</evidence>
<dbReference type="EMBL" id="ABEU02000018">
    <property type="status" value="NOT_ANNOTATED_CDS"/>
    <property type="molecule type" value="Genomic_DNA"/>
</dbReference>
<sequence>MCPKTSRLVDSIGFTSMEFKYASYT</sequence>
<reference evidence="1" key="3">
    <citation type="submission" date="2020-12" db="UniProtKB">
        <authorList>
            <consortium name="EnsemblPlants"/>
        </authorList>
    </citation>
    <scope>IDENTIFICATION</scope>
</reference>
<proteinExistence type="predicted"/>
<dbReference type="Proteomes" id="UP000006727">
    <property type="component" value="Chromosome 18"/>
</dbReference>
<dbReference type="Gramene" id="Pp3c18_4170V3.2">
    <property type="protein sequence ID" value="Pp3c18_4170V3.2"/>
    <property type="gene ID" value="Pp3c18_4170"/>
</dbReference>
<reference evidence="1 2" key="2">
    <citation type="journal article" date="2018" name="Plant J.">
        <title>The Physcomitrella patens chromosome-scale assembly reveals moss genome structure and evolution.</title>
        <authorList>
            <person name="Lang D."/>
            <person name="Ullrich K.K."/>
            <person name="Murat F."/>
            <person name="Fuchs J."/>
            <person name="Jenkins J."/>
            <person name="Haas F.B."/>
            <person name="Piednoel M."/>
            <person name="Gundlach H."/>
            <person name="Van Bel M."/>
            <person name="Meyberg R."/>
            <person name="Vives C."/>
            <person name="Morata J."/>
            <person name="Symeonidi A."/>
            <person name="Hiss M."/>
            <person name="Muchero W."/>
            <person name="Kamisugi Y."/>
            <person name="Saleh O."/>
            <person name="Blanc G."/>
            <person name="Decker E.L."/>
            <person name="van Gessel N."/>
            <person name="Grimwood J."/>
            <person name="Hayes R.D."/>
            <person name="Graham S.W."/>
            <person name="Gunter L.E."/>
            <person name="McDaniel S.F."/>
            <person name="Hoernstein S.N.W."/>
            <person name="Larsson A."/>
            <person name="Li F.W."/>
            <person name="Perroud P.F."/>
            <person name="Phillips J."/>
            <person name="Ranjan P."/>
            <person name="Rokshar D.S."/>
            <person name="Rothfels C.J."/>
            <person name="Schneider L."/>
            <person name="Shu S."/>
            <person name="Stevenson D.W."/>
            <person name="Thummler F."/>
            <person name="Tillich M."/>
            <person name="Villarreal Aguilar J.C."/>
            <person name="Widiez T."/>
            <person name="Wong G.K."/>
            <person name="Wymore A."/>
            <person name="Zhang Y."/>
            <person name="Zimmer A.D."/>
            <person name="Quatrano R.S."/>
            <person name="Mayer K.F.X."/>
            <person name="Goodstein D."/>
            <person name="Casacuberta J.M."/>
            <person name="Vandepoele K."/>
            <person name="Reski R."/>
            <person name="Cuming A.C."/>
            <person name="Tuskan G.A."/>
            <person name="Maumus F."/>
            <person name="Salse J."/>
            <person name="Schmutz J."/>
            <person name="Rensing S.A."/>
        </authorList>
    </citation>
    <scope>NUCLEOTIDE SEQUENCE [LARGE SCALE GENOMIC DNA]</scope>
    <source>
        <strain evidence="1 2">cv. Gransden 2004</strain>
    </source>
</reference>
<dbReference type="AlphaFoldDB" id="A0A7I4BQ43"/>
<evidence type="ECO:0000313" key="2">
    <source>
        <dbReference type="Proteomes" id="UP000006727"/>
    </source>
</evidence>
<name>A0A7I4BQ43_PHYPA</name>
<organism evidence="1 2">
    <name type="scientific">Physcomitrium patens</name>
    <name type="common">Spreading-leaved earth moss</name>
    <name type="synonym">Physcomitrella patens</name>
    <dbReference type="NCBI Taxonomy" id="3218"/>
    <lineage>
        <taxon>Eukaryota</taxon>
        <taxon>Viridiplantae</taxon>
        <taxon>Streptophyta</taxon>
        <taxon>Embryophyta</taxon>
        <taxon>Bryophyta</taxon>
        <taxon>Bryophytina</taxon>
        <taxon>Bryopsida</taxon>
        <taxon>Funariidae</taxon>
        <taxon>Funariales</taxon>
        <taxon>Funariaceae</taxon>
        <taxon>Physcomitrium</taxon>
    </lineage>
</organism>
<protein>
    <submittedName>
        <fullName evidence="1">Uncharacterized protein</fullName>
    </submittedName>
</protein>
<keyword evidence="2" id="KW-1185">Reference proteome</keyword>
<accession>A0A7I4BQ43</accession>
<dbReference type="EnsemblPlants" id="Pp3c18_4170V3.2">
    <property type="protein sequence ID" value="Pp3c18_4170V3.2"/>
    <property type="gene ID" value="Pp3c18_4170"/>
</dbReference>